<dbReference type="InterPro" id="IPR036187">
    <property type="entry name" value="DNA_mismatch_repair_MutS_sf"/>
</dbReference>
<reference evidence="1 2" key="1">
    <citation type="submission" date="2015-09" db="EMBL/GenBank/DDBJ databases">
        <title>Draft genome of the scarab beetle Oryctes borbonicus.</title>
        <authorList>
            <person name="Meyer J.M."/>
            <person name="Markov G.V."/>
            <person name="Baskaran P."/>
            <person name="Herrmann M."/>
            <person name="Sommer R.J."/>
            <person name="Roedelsperger C."/>
        </authorList>
    </citation>
    <scope>NUCLEOTIDE SEQUENCE [LARGE SCALE GENOMIC DNA]</scope>
    <source>
        <strain evidence="1">OB123</strain>
        <tissue evidence="1">Whole animal</tissue>
    </source>
</reference>
<accession>A0A0T6AXE1</accession>
<dbReference type="EMBL" id="LJIG01022590">
    <property type="protein sequence ID" value="KRT79766.1"/>
    <property type="molecule type" value="Genomic_DNA"/>
</dbReference>
<evidence type="ECO:0000313" key="2">
    <source>
        <dbReference type="Proteomes" id="UP000051574"/>
    </source>
</evidence>
<proteinExistence type="predicted"/>
<dbReference type="OrthoDB" id="29596at2759"/>
<organism evidence="1 2">
    <name type="scientific">Oryctes borbonicus</name>
    <dbReference type="NCBI Taxonomy" id="1629725"/>
    <lineage>
        <taxon>Eukaryota</taxon>
        <taxon>Metazoa</taxon>
        <taxon>Ecdysozoa</taxon>
        <taxon>Arthropoda</taxon>
        <taxon>Hexapoda</taxon>
        <taxon>Insecta</taxon>
        <taxon>Pterygota</taxon>
        <taxon>Neoptera</taxon>
        <taxon>Endopterygota</taxon>
        <taxon>Coleoptera</taxon>
        <taxon>Polyphaga</taxon>
        <taxon>Scarabaeiformia</taxon>
        <taxon>Scarabaeidae</taxon>
        <taxon>Dynastinae</taxon>
        <taxon>Oryctes</taxon>
    </lineage>
</organism>
<keyword evidence="2" id="KW-1185">Reference proteome</keyword>
<dbReference type="Gene3D" id="1.10.1420.10">
    <property type="match status" value="1"/>
</dbReference>
<evidence type="ECO:0000313" key="1">
    <source>
        <dbReference type="EMBL" id="KRT79766.1"/>
    </source>
</evidence>
<comment type="caution">
    <text evidence="1">The sequence shown here is derived from an EMBL/GenBank/DDBJ whole genome shotgun (WGS) entry which is preliminary data.</text>
</comment>
<protein>
    <submittedName>
        <fullName evidence="1">Uncharacterized protein</fullName>
    </submittedName>
</protein>
<dbReference type="SUPFAM" id="SSF48334">
    <property type="entry name" value="DNA repair protein MutS, domain III"/>
    <property type="match status" value="1"/>
</dbReference>
<name>A0A0T6AXE1_9SCAR</name>
<dbReference type="Proteomes" id="UP000051574">
    <property type="component" value="Unassembled WGS sequence"/>
</dbReference>
<sequence length="185" mass="21400">IDFATQISNLGFIQAMQSSIRKIFDVEEILVKIRHSKGTTRDWEHLYKTIYNILFLYEQSAPHRTSVFLLSDLDAVITTNLYALESCIRDSIDFSCQLRKYRPVIKFGVDEELDAKKMKRQDMGEHLTAAAKFTINQLPDTLSECTVAYIPEMGHLLVTKKNDQISEPNQLEHLGFQFMVFAYIK</sequence>
<gene>
    <name evidence="1" type="ORF">AMK59_7386</name>
</gene>
<feature type="non-terminal residue" evidence="1">
    <location>
        <position position="1"/>
    </location>
</feature>
<dbReference type="AlphaFoldDB" id="A0A0T6AXE1"/>